<dbReference type="Proteomes" id="UP000494216">
    <property type="component" value="Unassembled WGS sequence"/>
</dbReference>
<accession>A0A8S0X9I0</accession>
<dbReference type="Pfam" id="PF03358">
    <property type="entry name" value="FMN_red"/>
    <property type="match status" value="1"/>
</dbReference>
<dbReference type="SUPFAM" id="SSF52218">
    <property type="entry name" value="Flavoproteins"/>
    <property type="match status" value="1"/>
</dbReference>
<feature type="domain" description="NADPH-dependent FMN reductase-like" evidence="3">
    <location>
        <begin position="2"/>
        <end position="154"/>
    </location>
</feature>
<evidence type="ECO:0000256" key="2">
    <source>
        <dbReference type="ARBA" id="ARBA00022643"/>
    </source>
</evidence>
<evidence type="ECO:0000313" key="4">
    <source>
        <dbReference type="EMBL" id="CAA9892296.1"/>
    </source>
</evidence>
<dbReference type="AlphaFoldDB" id="A0A8S0X9I0"/>
<dbReference type="InterPro" id="IPR029039">
    <property type="entry name" value="Flavoprotein-like_sf"/>
</dbReference>
<dbReference type="GO" id="GO:0016491">
    <property type="term" value="F:oxidoreductase activity"/>
    <property type="evidence" value="ECO:0007669"/>
    <property type="project" value="InterPro"/>
</dbReference>
<comment type="cofactor">
    <cofactor evidence="1">
        <name>FMN</name>
        <dbReference type="ChEBI" id="CHEBI:58210"/>
    </cofactor>
</comment>
<dbReference type="EMBL" id="CADCXN010000096">
    <property type="protein sequence ID" value="CAA9892296.1"/>
    <property type="molecule type" value="Genomic_DNA"/>
</dbReference>
<organism evidence="4 5">
    <name type="scientific">Candidatus Methylobacter favarea</name>
    <dbReference type="NCBI Taxonomy" id="2707345"/>
    <lineage>
        <taxon>Bacteria</taxon>
        <taxon>Pseudomonadati</taxon>
        <taxon>Pseudomonadota</taxon>
        <taxon>Gammaproteobacteria</taxon>
        <taxon>Methylococcales</taxon>
        <taxon>Methylococcaceae</taxon>
        <taxon>Methylobacter</taxon>
    </lineage>
</organism>
<evidence type="ECO:0000256" key="1">
    <source>
        <dbReference type="ARBA" id="ARBA00001917"/>
    </source>
</evidence>
<protein>
    <submittedName>
        <fullName evidence="4">NADPH-dependent FMN reductase</fullName>
    </submittedName>
</protein>
<dbReference type="GO" id="GO:0010181">
    <property type="term" value="F:FMN binding"/>
    <property type="evidence" value="ECO:0007669"/>
    <property type="project" value="TreeGrafter"/>
</dbReference>
<dbReference type="PANTHER" id="PTHR30543">
    <property type="entry name" value="CHROMATE REDUCTASE"/>
    <property type="match status" value="1"/>
</dbReference>
<keyword evidence="2" id="KW-0288">FMN</keyword>
<proteinExistence type="predicted"/>
<name>A0A8S0X9I0_9GAMM</name>
<sequence length="197" mass="21343">MPKILAFSGSARKDSYNQQLVRIAVSGAEKSGVDVTLINLADFPMPIFNQDLELAEGMPQKAGQFKQLLIDHDGFLIASPEYNSAFSPLLKNAIDWASRRQNNEPPLLAFRGKIAVIMAASPSILGGLRGLVFLRMLLGNIGVTVLSAQQTISHADSAFNADGSLIDEQKQEIIINLGSGLADTLRKLKKNNIIDEP</sequence>
<comment type="caution">
    <text evidence="4">The sequence shown here is derived from an EMBL/GenBank/DDBJ whole genome shotgun (WGS) entry which is preliminary data.</text>
</comment>
<keyword evidence="2" id="KW-0285">Flavoprotein</keyword>
<dbReference type="InterPro" id="IPR050712">
    <property type="entry name" value="NAD(P)H-dep_reductase"/>
</dbReference>
<dbReference type="RefSeq" id="WP_174627082.1">
    <property type="nucleotide sequence ID" value="NZ_CADCXN010000096.1"/>
</dbReference>
<dbReference type="InterPro" id="IPR005025">
    <property type="entry name" value="FMN_Rdtase-like_dom"/>
</dbReference>
<gene>
    <name evidence="4" type="ORF">METHB2_640008</name>
</gene>
<dbReference type="Gene3D" id="3.40.50.360">
    <property type="match status" value="1"/>
</dbReference>
<reference evidence="4 5" key="1">
    <citation type="submission" date="2020-02" db="EMBL/GenBank/DDBJ databases">
        <authorList>
            <person name="Hogendoorn C."/>
        </authorList>
    </citation>
    <scope>NUCLEOTIDE SEQUENCE [LARGE SCALE GENOMIC DNA]</scope>
    <source>
        <strain evidence="4">METHB21</strain>
    </source>
</reference>
<dbReference type="PANTHER" id="PTHR30543:SF21">
    <property type="entry name" value="NAD(P)H-DEPENDENT FMN REDUCTASE LOT6"/>
    <property type="match status" value="1"/>
</dbReference>
<keyword evidence="5" id="KW-1185">Reference proteome</keyword>
<evidence type="ECO:0000259" key="3">
    <source>
        <dbReference type="Pfam" id="PF03358"/>
    </source>
</evidence>
<dbReference type="GO" id="GO:0005829">
    <property type="term" value="C:cytosol"/>
    <property type="evidence" value="ECO:0007669"/>
    <property type="project" value="TreeGrafter"/>
</dbReference>
<evidence type="ECO:0000313" key="5">
    <source>
        <dbReference type="Proteomes" id="UP000494216"/>
    </source>
</evidence>